<name>A0A6L3V9J7_9BACI</name>
<dbReference type="Gene3D" id="3.40.50.880">
    <property type="match status" value="1"/>
</dbReference>
<dbReference type="OrthoDB" id="137965at2"/>
<keyword evidence="3" id="KW-1185">Reference proteome</keyword>
<feature type="transmembrane region" description="Helical" evidence="1">
    <location>
        <begin position="368"/>
        <end position="389"/>
    </location>
</feature>
<dbReference type="RefSeq" id="WP_151534168.1">
    <property type="nucleotide sequence ID" value="NZ_WBOS01000002.1"/>
</dbReference>
<organism evidence="2 3">
    <name type="scientific">Cytobacillus depressus</name>
    <dbReference type="NCBI Taxonomy" id="1602942"/>
    <lineage>
        <taxon>Bacteria</taxon>
        <taxon>Bacillati</taxon>
        <taxon>Bacillota</taxon>
        <taxon>Bacilli</taxon>
        <taxon>Bacillales</taxon>
        <taxon>Bacillaceae</taxon>
        <taxon>Cytobacillus</taxon>
    </lineage>
</organism>
<evidence type="ECO:0000313" key="3">
    <source>
        <dbReference type="Proteomes" id="UP000481030"/>
    </source>
</evidence>
<dbReference type="EMBL" id="WBOS01000002">
    <property type="protein sequence ID" value="KAB2337475.1"/>
    <property type="molecule type" value="Genomic_DNA"/>
</dbReference>
<dbReference type="InterPro" id="IPR029062">
    <property type="entry name" value="Class_I_gatase-like"/>
</dbReference>
<keyword evidence="1" id="KW-0812">Transmembrane</keyword>
<proteinExistence type="predicted"/>
<comment type="caution">
    <text evidence="2">The sequence shown here is derived from an EMBL/GenBank/DDBJ whole genome shotgun (WGS) entry which is preliminary data.</text>
</comment>
<keyword evidence="1" id="KW-1133">Transmembrane helix</keyword>
<accession>A0A6L3V9J7</accession>
<evidence type="ECO:0000313" key="2">
    <source>
        <dbReference type="EMBL" id="KAB2337475.1"/>
    </source>
</evidence>
<dbReference type="Proteomes" id="UP000481030">
    <property type="component" value="Unassembled WGS sequence"/>
</dbReference>
<evidence type="ECO:0000256" key="1">
    <source>
        <dbReference type="SAM" id="Phobius"/>
    </source>
</evidence>
<feature type="transmembrane region" description="Helical" evidence="1">
    <location>
        <begin position="401"/>
        <end position="419"/>
    </location>
</feature>
<dbReference type="SUPFAM" id="SSF52317">
    <property type="entry name" value="Class I glutamine amidotransferase-like"/>
    <property type="match status" value="1"/>
</dbReference>
<sequence length="793" mass="88742">MYKNMRLAIGIIICFFFTIGIFLPSAKANAENIYIKLDAGYNGKLKMGKGFPLTLHIENKGEAFTGDLLLNFHPSWNTGGTMSINVDLPANTTKSYQVSSPGLTDDHPSANQNLPSIHLYKGDWRNGKKVNFAGEDKIKPKYIDLNEDVIGVLSENFDRLKELRILPFTQMQMIELKKEQLPKQALGLEMIDYLLIDEYPLSQLNGEQQDAIVKWVEGGGILIAGGAPNGSQSYGQLYSLLPMKMDNELTVPVKFLLQAESEKNPGFNEIQIFTGPLNKNAMAIDESDSVNITAKKRVGEGTILQTGFSLGDEPLSSWKGYSTWFAKFMNEAEKTNNTNSNYGPNFYDTLYWELADVNEFFPASSFSIGQLIGILGGYIIIIVPVLYFVLRKMDKREHSWWIIPTVAILMAAIVFGIGAKDRIAKPQLNQLGVYQVNDHQLTGIQAATLLSNKSGTYTLSVPKEQFNAITSTQNMSSYDPLRGAIYEDKRKNINIVFPEVGYWSSKTIFGKANQVTDGSFTADLKVKSNQITGTIYNGFAYDFEEIFIWSGNEKIKLGPIKKGETIQVNKQTKNSLLTKPYNYGGPNYQNTDLNKMKRERLEYAASNFIFTNGTENKPVIGGFTTDAVVDVQIVGKKEKRDTINLILDSFEAEQQFAGAITIRDEMLVSHLNVIKGQIFEKMVNGTNKETTIDDGEYEYIVQLPKELVQHSIKVNEILIRTNHPSIQYSVFNTASSEWLPIEADKRSLRLNNDSDVQQYLSKAGEIKLKLIKNAKSDPYVQLPAITIKGEVAP</sequence>
<dbReference type="AlphaFoldDB" id="A0A6L3V9J7"/>
<reference evidence="2 3" key="1">
    <citation type="journal article" date="2016" name="Antonie Van Leeuwenhoek">
        <title>Bacillus depressus sp. nov., isolated from soil of a sunflower field.</title>
        <authorList>
            <person name="Wei X."/>
            <person name="Xin D."/>
            <person name="Xin Y."/>
            <person name="Zhang H."/>
            <person name="Wang T."/>
            <person name="Zhang J."/>
        </authorList>
    </citation>
    <scope>NUCLEOTIDE SEQUENCE [LARGE SCALE GENOMIC DNA]</scope>
    <source>
        <strain evidence="2 3">BZ1</strain>
    </source>
</reference>
<gene>
    <name evidence="2" type="ORF">F7731_07665</name>
</gene>
<keyword evidence="1" id="KW-0472">Membrane</keyword>
<protein>
    <submittedName>
        <fullName evidence="2">Uncharacterized protein</fullName>
    </submittedName>
</protein>